<dbReference type="AlphaFoldDB" id="A0AAJ4UX11"/>
<dbReference type="Proteomes" id="UP000298805">
    <property type="component" value="Chromosome"/>
</dbReference>
<dbReference type="EMBL" id="RJVK01000005">
    <property type="protein sequence ID" value="ROR38809.1"/>
    <property type="molecule type" value="Genomic_DNA"/>
</dbReference>
<dbReference type="Pfam" id="PF19891">
    <property type="entry name" value="DUF6364"/>
    <property type="match status" value="1"/>
</dbReference>
<keyword evidence="4" id="KW-1185">Reference proteome</keyword>
<dbReference type="InterPro" id="IPR045944">
    <property type="entry name" value="DUF6364"/>
</dbReference>
<dbReference type="EMBL" id="CP027432">
    <property type="protein sequence ID" value="QCI29166.1"/>
    <property type="molecule type" value="Genomic_DNA"/>
</dbReference>
<evidence type="ECO:0000313" key="2">
    <source>
        <dbReference type="EMBL" id="ROR38809.1"/>
    </source>
</evidence>
<protein>
    <recommendedName>
        <fullName evidence="5">Antitoxin</fullName>
    </recommendedName>
</protein>
<reference evidence="1" key="3">
    <citation type="submission" date="2019-06" db="EMBL/GenBank/DDBJ databases">
        <title>A comparative analysis of the Nautiliaceae.</title>
        <authorList>
            <person name="Grosche A."/>
            <person name="Smedile F."/>
            <person name="Vetriani C."/>
        </authorList>
    </citation>
    <scope>NUCLEOTIDE SEQUENCE</scope>
    <source>
        <strain evidence="1">TB6</strain>
    </source>
</reference>
<gene>
    <name evidence="1" type="ORF">C6V80_09440</name>
    <name evidence="2" type="ORF">EDC58_1723</name>
</gene>
<dbReference type="Proteomes" id="UP000272781">
    <property type="component" value="Unassembled WGS sequence"/>
</dbReference>
<sequence>MNAKITLYSEKELIEKIKKYAKEKNTSVSSLVNEFFKSLLEKEEDFPITNSLSGILKNKNISKEDYEKHLEEKYL</sequence>
<proteinExistence type="predicted"/>
<name>A0AAJ4UX11_9BACT</name>
<reference evidence="2 3" key="2">
    <citation type="submission" date="2018-11" db="EMBL/GenBank/DDBJ databases">
        <title>Genomic Encyclopedia of Type Strains, Phase IV (KMG-IV): sequencing the most valuable type-strain genomes for metagenomic binning, comparative biology and taxonomic classification.</title>
        <authorList>
            <person name="Goeker M."/>
        </authorList>
    </citation>
    <scope>NUCLEOTIDE SEQUENCE [LARGE SCALE GENOMIC DNA]</scope>
    <source>
        <strain evidence="2 3">DSM 27783</strain>
    </source>
</reference>
<evidence type="ECO:0008006" key="5">
    <source>
        <dbReference type="Google" id="ProtNLM"/>
    </source>
</evidence>
<accession>A0AAJ4UX11</accession>
<organism evidence="2 3">
    <name type="scientific">Caminibacter pacificus</name>
    <dbReference type="NCBI Taxonomy" id="1424653"/>
    <lineage>
        <taxon>Bacteria</taxon>
        <taxon>Pseudomonadati</taxon>
        <taxon>Campylobacterota</taxon>
        <taxon>Epsilonproteobacteria</taxon>
        <taxon>Nautiliales</taxon>
        <taxon>Nautiliaceae</taxon>
        <taxon>Caminibacter</taxon>
    </lineage>
</organism>
<evidence type="ECO:0000313" key="1">
    <source>
        <dbReference type="EMBL" id="QCI29166.1"/>
    </source>
</evidence>
<reference evidence="4" key="1">
    <citation type="submission" date="2018-03" db="EMBL/GenBank/DDBJ databases">
        <title>A comparative analysis of the Nautiliaceae.</title>
        <authorList>
            <person name="Grosche A."/>
            <person name="Smedile F."/>
            <person name="Vetriani C."/>
        </authorList>
    </citation>
    <scope>NUCLEOTIDE SEQUENCE [LARGE SCALE GENOMIC DNA]</scope>
    <source>
        <strain evidence="4">TB6</strain>
    </source>
</reference>
<dbReference type="RefSeq" id="WP_123353101.1">
    <property type="nucleotide sequence ID" value="NZ_CP027432.2"/>
</dbReference>
<evidence type="ECO:0000313" key="4">
    <source>
        <dbReference type="Proteomes" id="UP000298805"/>
    </source>
</evidence>
<evidence type="ECO:0000313" key="3">
    <source>
        <dbReference type="Proteomes" id="UP000272781"/>
    </source>
</evidence>